<dbReference type="AlphaFoldDB" id="A0A139H3A3"/>
<dbReference type="EMBL" id="LFZN01000158">
    <property type="protein sequence ID" value="KXS96955.1"/>
    <property type="molecule type" value="Genomic_DNA"/>
</dbReference>
<proteinExistence type="predicted"/>
<sequence length="99" mass="10791">MSWLDIPSNLPPAKMAIGLECSPVRAASILSASLHQHEHMQLNETRCQKQAKVAKVKSKMPQSDPEDIVAVFAGLTIGQLRGTSISKANALWNNQRMPA</sequence>
<name>A0A139H3A3_9PEZI</name>
<reference evidence="1 2" key="1">
    <citation type="submission" date="2015-07" db="EMBL/GenBank/DDBJ databases">
        <title>Comparative genomics of the Sigatoka disease complex on banana suggests a link between parallel evolutionary changes in Pseudocercospora fijiensis and Pseudocercospora eumusae and increased virulence on the banana host.</title>
        <authorList>
            <person name="Chang T.-C."/>
            <person name="Salvucci A."/>
            <person name="Crous P.W."/>
            <person name="Stergiopoulos I."/>
        </authorList>
    </citation>
    <scope>NUCLEOTIDE SEQUENCE [LARGE SCALE GENOMIC DNA]</scope>
    <source>
        <strain evidence="1 2">CBS 114824</strain>
    </source>
</reference>
<gene>
    <name evidence="1" type="ORF">AC578_5682</name>
</gene>
<protein>
    <submittedName>
        <fullName evidence="1">Uncharacterized protein</fullName>
    </submittedName>
</protein>
<comment type="caution">
    <text evidence="1">The sequence shown here is derived from an EMBL/GenBank/DDBJ whole genome shotgun (WGS) entry which is preliminary data.</text>
</comment>
<evidence type="ECO:0000313" key="2">
    <source>
        <dbReference type="Proteomes" id="UP000070133"/>
    </source>
</evidence>
<accession>A0A139H3A3</accession>
<evidence type="ECO:0000313" key="1">
    <source>
        <dbReference type="EMBL" id="KXS96955.1"/>
    </source>
</evidence>
<dbReference type="Proteomes" id="UP000070133">
    <property type="component" value="Unassembled WGS sequence"/>
</dbReference>
<keyword evidence="2" id="KW-1185">Reference proteome</keyword>
<organism evidence="1 2">
    <name type="scientific">Pseudocercospora eumusae</name>
    <dbReference type="NCBI Taxonomy" id="321146"/>
    <lineage>
        <taxon>Eukaryota</taxon>
        <taxon>Fungi</taxon>
        <taxon>Dikarya</taxon>
        <taxon>Ascomycota</taxon>
        <taxon>Pezizomycotina</taxon>
        <taxon>Dothideomycetes</taxon>
        <taxon>Dothideomycetidae</taxon>
        <taxon>Mycosphaerellales</taxon>
        <taxon>Mycosphaerellaceae</taxon>
        <taxon>Pseudocercospora</taxon>
    </lineage>
</organism>